<proteinExistence type="predicted"/>
<dbReference type="RefSeq" id="XP_049139429.1">
    <property type="nucleotide sequence ID" value="XM_049282286.1"/>
</dbReference>
<feature type="region of interest" description="Disordered" evidence="1">
    <location>
        <begin position="170"/>
        <end position="190"/>
    </location>
</feature>
<reference evidence="2" key="1">
    <citation type="journal article" date="2021" name="Mol. Plant Microbe Interact.">
        <title>Complete Genome Sequence of the Plant-Pathogenic Fungus Colletotrichum lupini.</title>
        <authorList>
            <person name="Baroncelli R."/>
            <person name="Pensec F."/>
            <person name="Da Lio D."/>
            <person name="Boufleur T."/>
            <person name="Vicente I."/>
            <person name="Sarrocco S."/>
            <person name="Picot A."/>
            <person name="Baraldi E."/>
            <person name="Sukno S."/>
            <person name="Thon M."/>
            <person name="Le Floch G."/>
        </authorList>
    </citation>
    <scope>NUCLEOTIDE SEQUENCE</scope>
    <source>
        <strain evidence="2">IMI 504893</strain>
    </source>
</reference>
<evidence type="ECO:0000313" key="2">
    <source>
        <dbReference type="EMBL" id="UQC77790.1"/>
    </source>
</evidence>
<dbReference type="EMBL" id="CP019474">
    <property type="protein sequence ID" value="UQC77790.1"/>
    <property type="molecule type" value="Genomic_DNA"/>
</dbReference>
<dbReference type="AlphaFoldDB" id="A0A9Q8SIH2"/>
<name>A0A9Q8SIH2_9PEZI</name>
<dbReference type="GeneID" id="73337296"/>
<dbReference type="KEGG" id="clup:CLUP02_03261"/>
<evidence type="ECO:0000313" key="3">
    <source>
        <dbReference type="Proteomes" id="UP000830671"/>
    </source>
</evidence>
<feature type="compositionally biased region" description="Polar residues" evidence="1">
    <location>
        <begin position="170"/>
        <end position="183"/>
    </location>
</feature>
<organism evidence="2 3">
    <name type="scientific">Colletotrichum lupini</name>
    <dbReference type="NCBI Taxonomy" id="145971"/>
    <lineage>
        <taxon>Eukaryota</taxon>
        <taxon>Fungi</taxon>
        <taxon>Dikarya</taxon>
        <taxon>Ascomycota</taxon>
        <taxon>Pezizomycotina</taxon>
        <taxon>Sordariomycetes</taxon>
        <taxon>Hypocreomycetidae</taxon>
        <taxon>Glomerellales</taxon>
        <taxon>Glomerellaceae</taxon>
        <taxon>Colletotrichum</taxon>
        <taxon>Colletotrichum acutatum species complex</taxon>
    </lineage>
</organism>
<accession>A0A9Q8SIH2</accession>
<gene>
    <name evidence="2" type="ORF">CLUP02_03261</name>
</gene>
<sequence>MTLVESIEILSLPNFGMRGRGGSDVSKFPAAGRRRTTLSEILDRSSSAVDHGVGGRPVHGIERDYTTNRFCLEKKEAVYGFGHSCQSGQPINLLFNPSPSVSLPVNSPMERKRSPGVAASAFPLSVEALGQGKLTGLNVPLVRVPRPGECSPVLPRCRIREAYLALTAPNRANEQTSSAQDTYLSPRGEDKSRTLLQTQDARNKEESQVQKAFLVRPAFTRSSGLGERTNGSWACGLGFLSSRQELSQVALGSGAPFPSSAPEVSVRYKTKEYGPSDGTLQHTPAHKKTFGARPSVLLDDFIAGGCSPQPTGHRASGRPERQSPTFPGNSMGNYLWRGPTSSRYSDLARAPFPDLEAAGIVYIRPPHVMFAPNSPVIRHRPPRKLQSRLPSCDTNFTIAPRLSGNARLPTFDLCFRGSYHGSACAQDMGQVTRTGRKDRQTQAKFMAKSETITPKDAAPLCFEQSEWTRGFAAGRPHDQSRTFDSGECAGHIGSIARTRMQSPKDIVPKTDASWPMHPVLTDSSWFSTIPPSLFP</sequence>
<feature type="compositionally biased region" description="Polar residues" evidence="1">
    <location>
        <begin position="322"/>
        <end position="332"/>
    </location>
</feature>
<dbReference type="Proteomes" id="UP000830671">
    <property type="component" value="Chromosome 2"/>
</dbReference>
<feature type="region of interest" description="Disordered" evidence="1">
    <location>
        <begin position="307"/>
        <end position="332"/>
    </location>
</feature>
<keyword evidence="3" id="KW-1185">Reference proteome</keyword>
<evidence type="ECO:0000256" key="1">
    <source>
        <dbReference type="SAM" id="MobiDB-lite"/>
    </source>
</evidence>
<protein>
    <submittedName>
        <fullName evidence="2">Uncharacterized protein</fullName>
    </submittedName>
</protein>